<dbReference type="GO" id="GO:0005506">
    <property type="term" value="F:iron ion binding"/>
    <property type="evidence" value="ECO:0007669"/>
    <property type="project" value="InterPro"/>
</dbReference>
<dbReference type="InterPro" id="IPR006694">
    <property type="entry name" value="Fatty_acid_hydroxylase"/>
</dbReference>
<evidence type="ECO:0000256" key="5">
    <source>
        <dbReference type="ARBA" id="ARBA00022824"/>
    </source>
</evidence>
<dbReference type="Proteomes" id="UP000639772">
    <property type="component" value="Unassembled WGS sequence"/>
</dbReference>
<evidence type="ECO:0000256" key="8">
    <source>
        <dbReference type="ARBA" id="ARBA00023239"/>
    </source>
</evidence>
<name>A0A835U7K5_VANPL</name>
<protein>
    <recommendedName>
        <fullName evidence="3">aldehyde oxygenase (deformylating)</fullName>
        <ecNumber evidence="3">4.1.99.5</ecNumber>
    </recommendedName>
</protein>
<keyword evidence="8" id="KW-0456">Lyase</keyword>
<dbReference type="GO" id="GO:0008610">
    <property type="term" value="P:lipid biosynthetic process"/>
    <property type="evidence" value="ECO:0007669"/>
    <property type="project" value="InterPro"/>
</dbReference>
<evidence type="ECO:0000256" key="4">
    <source>
        <dbReference type="ARBA" id="ARBA00022692"/>
    </source>
</evidence>
<keyword evidence="4 10" id="KW-0812">Transmembrane</keyword>
<dbReference type="InterPro" id="IPR050307">
    <property type="entry name" value="Sterol_Desaturase_Related"/>
</dbReference>
<dbReference type="EC" id="4.1.99.5" evidence="3"/>
<dbReference type="GO" id="GO:0016491">
    <property type="term" value="F:oxidoreductase activity"/>
    <property type="evidence" value="ECO:0007669"/>
    <property type="project" value="InterPro"/>
</dbReference>
<evidence type="ECO:0000256" key="6">
    <source>
        <dbReference type="ARBA" id="ARBA00022989"/>
    </source>
</evidence>
<organism evidence="12 13">
    <name type="scientific">Vanilla planifolia</name>
    <name type="common">Vanilla</name>
    <dbReference type="NCBI Taxonomy" id="51239"/>
    <lineage>
        <taxon>Eukaryota</taxon>
        <taxon>Viridiplantae</taxon>
        <taxon>Streptophyta</taxon>
        <taxon>Embryophyta</taxon>
        <taxon>Tracheophyta</taxon>
        <taxon>Spermatophyta</taxon>
        <taxon>Magnoliopsida</taxon>
        <taxon>Liliopsida</taxon>
        <taxon>Asparagales</taxon>
        <taxon>Orchidaceae</taxon>
        <taxon>Vanilloideae</taxon>
        <taxon>Vanilleae</taxon>
        <taxon>Vanilla</taxon>
    </lineage>
</organism>
<feature type="transmembrane region" description="Helical" evidence="10">
    <location>
        <begin position="80"/>
        <end position="101"/>
    </location>
</feature>
<evidence type="ECO:0000256" key="3">
    <source>
        <dbReference type="ARBA" id="ARBA00013146"/>
    </source>
</evidence>
<gene>
    <name evidence="12" type="ORF">HPP92_026523</name>
</gene>
<comment type="subcellular location">
    <subcellularLocation>
        <location evidence="1">Endoplasmic reticulum membrane</location>
        <topology evidence="1">Multi-pass membrane protein</topology>
    </subcellularLocation>
</comment>
<feature type="transmembrane region" description="Helical" evidence="10">
    <location>
        <begin position="122"/>
        <end position="144"/>
    </location>
</feature>
<dbReference type="GO" id="GO:0005789">
    <property type="term" value="C:endoplasmic reticulum membrane"/>
    <property type="evidence" value="ECO:0007669"/>
    <property type="project" value="UniProtKB-SubCell"/>
</dbReference>
<evidence type="ECO:0000313" key="12">
    <source>
        <dbReference type="EMBL" id="KAG0450865.1"/>
    </source>
</evidence>
<dbReference type="GO" id="GO:0071771">
    <property type="term" value="F:aldehyde oxygenase (deformylating) activity"/>
    <property type="evidence" value="ECO:0007669"/>
    <property type="project" value="UniProtKB-EC"/>
</dbReference>
<dbReference type="EMBL" id="JADCNM010000087">
    <property type="protein sequence ID" value="KAG0450865.1"/>
    <property type="molecule type" value="Genomic_DNA"/>
</dbReference>
<sequence length="333" mass="38282">MNATMKRTFFSTYAIDSCRIVKKDHYSSFLRRSPRPQAMLPYQTLLEAEAALGRNLTAAEILWFRYSASMPDYLLYYHNIAFLFLIFTLAPLPIAAVELFCPSAIQAFKIQPKVRLPISSFINCYKNVVFVFFIAVGPLQLVSYPTVKFVGIRTGLPLPSVWEMVAQLVVYFLLEDYGNYWIHRALHSKWGYEKIHHVHHVFTAPIGFAAPYAHWAEVLLLGIPSFVGPALVPGHMITFWLWFALRQIEAIETHSGYDFPFSPTKIVPFYGGAEYHDYHHNVGGQSQSNFASIFIYCDYLYGTDKGYNYQKAQLTKLREQWISDKQSTKGKLK</sequence>
<evidence type="ECO:0000313" key="13">
    <source>
        <dbReference type="Proteomes" id="UP000639772"/>
    </source>
</evidence>
<evidence type="ECO:0000256" key="2">
    <source>
        <dbReference type="ARBA" id="ARBA00009324"/>
    </source>
</evidence>
<comment type="similarity">
    <text evidence="2">Belongs to the sterol desaturase family.</text>
</comment>
<comment type="catalytic activity">
    <reaction evidence="9">
        <text>a long-chain fatty aldehyde + 2 NADPH + O2 + H(+) = a long-chain alkane + formate + 2 NADP(+) + H2O</text>
        <dbReference type="Rhea" id="RHEA:21440"/>
        <dbReference type="ChEBI" id="CHEBI:15377"/>
        <dbReference type="ChEBI" id="CHEBI:15378"/>
        <dbReference type="ChEBI" id="CHEBI:15379"/>
        <dbReference type="ChEBI" id="CHEBI:15740"/>
        <dbReference type="ChEBI" id="CHEBI:17176"/>
        <dbReference type="ChEBI" id="CHEBI:57783"/>
        <dbReference type="ChEBI" id="CHEBI:58349"/>
        <dbReference type="ChEBI" id="CHEBI:83563"/>
        <dbReference type="EC" id="4.1.99.5"/>
    </reaction>
</comment>
<feature type="transmembrane region" description="Helical" evidence="10">
    <location>
        <begin position="226"/>
        <end position="245"/>
    </location>
</feature>
<evidence type="ECO:0000256" key="1">
    <source>
        <dbReference type="ARBA" id="ARBA00004477"/>
    </source>
</evidence>
<proteinExistence type="inferred from homology"/>
<keyword evidence="6 10" id="KW-1133">Transmembrane helix</keyword>
<keyword evidence="5" id="KW-0256">Endoplasmic reticulum</keyword>
<reference evidence="12 13" key="1">
    <citation type="journal article" date="2020" name="Nat. Food">
        <title>A phased Vanilla planifolia genome enables genetic improvement of flavour and production.</title>
        <authorList>
            <person name="Hasing T."/>
            <person name="Tang H."/>
            <person name="Brym M."/>
            <person name="Khazi F."/>
            <person name="Huang T."/>
            <person name="Chambers A.H."/>
        </authorList>
    </citation>
    <scope>NUCLEOTIDE SEQUENCE [LARGE SCALE GENOMIC DNA]</scope>
    <source>
        <tissue evidence="12">Leaf</tissue>
    </source>
</reference>
<evidence type="ECO:0000256" key="10">
    <source>
        <dbReference type="SAM" id="Phobius"/>
    </source>
</evidence>
<dbReference type="PANTHER" id="PTHR11863">
    <property type="entry name" value="STEROL DESATURASE"/>
    <property type="match status" value="1"/>
</dbReference>
<evidence type="ECO:0000256" key="9">
    <source>
        <dbReference type="ARBA" id="ARBA00047909"/>
    </source>
</evidence>
<dbReference type="AlphaFoldDB" id="A0A835U7K5"/>
<accession>A0A835U7K5</accession>
<feature type="transmembrane region" description="Helical" evidence="10">
    <location>
        <begin position="156"/>
        <end position="174"/>
    </location>
</feature>
<dbReference type="Pfam" id="PF04116">
    <property type="entry name" value="FA_hydroxylase"/>
    <property type="match status" value="1"/>
</dbReference>
<keyword evidence="7 10" id="KW-0472">Membrane</keyword>
<comment type="caution">
    <text evidence="12">The sequence shown here is derived from an EMBL/GenBank/DDBJ whole genome shotgun (WGS) entry which is preliminary data.</text>
</comment>
<dbReference type="OrthoDB" id="1658724at2759"/>
<evidence type="ECO:0000259" key="11">
    <source>
        <dbReference type="Pfam" id="PF04116"/>
    </source>
</evidence>
<evidence type="ECO:0000256" key="7">
    <source>
        <dbReference type="ARBA" id="ARBA00023136"/>
    </source>
</evidence>
<feature type="domain" description="Fatty acid hydroxylase" evidence="11">
    <location>
        <begin position="169"/>
        <end position="303"/>
    </location>
</feature>